<organism evidence="3 4">
    <name type="scientific">Ferroplasma acidiphilum</name>
    <dbReference type="NCBI Taxonomy" id="74969"/>
    <lineage>
        <taxon>Archaea</taxon>
        <taxon>Methanobacteriati</taxon>
        <taxon>Thermoplasmatota</taxon>
        <taxon>Thermoplasmata</taxon>
        <taxon>Thermoplasmatales</taxon>
        <taxon>Ferroplasmaceae</taxon>
        <taxon>Ferroplasma</taxon>
    </lineage>
</organism>
<gene>
    <name evidence="3" type="ORF">HLB00_08815</name>
</gene>
<protein>
    <submittedName>
        <fullName evidence="3">Uncharacterized protein</fullName>
    </submittedName>
</protein>
<dbReference type="Proteomes" id="UP000546917">
    <property type="component" value="Unassembled WGS sequence"/>
</dbReference>
<reference evidence="3 4" key="1">
    <citation type="submission" date="2020-05" db="EMBL/GenBank/DDBJ databases">
        <authorList>
            <person name="Zhang R."/>
        </authorList>
    </citation>
    <scope>NUCLEOTIDE SEQUENCE [LARGE SCALE GENOMIC DNA]</scope>
    <source>
        <strain evidence="3 4">DSM 28986</strain>
    </source>
</reference>
<feature type="compositionally biased region" description="Basic and acidic residues" evidence="2">
    <location>
        <begin position="194"/>
        <end position="203"/>
    </location>
</feature>
<dbReference type="AlphaFoldDB" id="A0A7K4FQ15"/>
<feature type="region of interest" description="Disordered" evidence="2">
    <location>
        <begin position="175"/>
        <end position="203"/>
    </location>
</feature>
<comment type="caution">
    <text evidence="3">The sequence shown here is derived from an EMBL/GenBank/DDBJ whole genome shotgun (WGS) entry which is preliminary data.</text>
</comment>
<feature type="coiled-coil region" evidence="1">
    <location>
        <begin position="10"/>
        <end position="70"/>
    </location>
</feature>
<evidence type="ECO:0000313" key="4">
    <source>
        <dbReference type="Proteomes" id="UP000546917"/>
    </source>
</evidence>
<evidence type="ECO:0000256" key="2">
    <source>
        <dbReference type="SAM" id="MobiDB-lite"/>
    </source>
</evidence>
<sequence length="203" mass="23220">MSILPKKKPKLSKDEELEETKVKIKDLQMNLKRAIRALLKRAQSLEESRKAAQERNYNDIERGLEKQIEDVRAFTTYFDRTNILLDSISSQLDMYNDAGKAMDLIGKSEVVFQALKITPDQQASYLRSLASIKDIADNNLNSINDQVERINENLGFSENSDSPISEDELLTNFLTKRSAKSNKPAEKDDEIDAELEKRNAEHE</sequence>
<evidence type="ECO:0000256" key="1">
    <source>
        <dbReference type="SAM" id="Coils"/>
    </source>
</evidence>
<dbReference type="GeneID" id="16025687"/>
<proteinExistence type="predicted"/>
<evidence type="ECO:0000313" key="3">
    <source>
        <dbReference type="EMBL" id="NOL60921.1"/>
    </source>
</evidence>
<dbReference type="RefSeq" id="WP_148285745.1">
    <property type="nucleotide sequence ID" value="NZ_CP015363.1"/>
</dbReference>
<dbReference type="EMBL" id="JABGBP010000332">
    <property type="protein sequence ID" value="NOL60921.1"/>
    <property type="molecule type" value="Genomic_DNA"/>
</dbReference>
<accession>A0A7K4FQ15</accession>
<name>A0A7K4FQ15_9ARCH</name>
<keyword evidence="1" id="KW-0175">Coiled coil</keyword>